<keyword evidence="6" id="KW-1185">Reference proteome</keyword>
<dbReference type="SMART" id="SM00028">
    <property type="entry name" value="TPR"/>
    <property type="match status" value="4"/>
</dbReference>
<evidence type="ECO:0000256" key="2">
    <source>
        <dbReference type="ARBA" id="ARBA00022803"/>
    </source>
</evidence>
<feature type="chain" id="PRO_5018555491" evidence="4">
    <location>
        <begin position="21"/>
        <end position="283"/>
    </location>
</feature>
<accession>A0A3S2VP49</accession>
<evidence type="ECO:0000313" key="5">
    <source>
        <dbReference type="EMBL" id="RVU35197.1"/>
    </source>
</evidence>
<dbReference type="PROSITE" id="PS50005">
    <property type="entry name" value="TPR"/>
    <property type="match status" value="1"/>
</dbReference>
<keyword evidence="1" id="KW-0677">Repeat</keyword>
<reference evidence="6" key="1">
    <citation type="submission" date="2019-01" db="EMBL/GenBank/DDBJ databases">
        <title>Gri0909 isolated from a small marine red alga.</title>
        <authorList>
            <person name="Kim J."/>
            <person name="Jeong S.E."/>
            <person name="Jeon C.O."/>
        </authorList>
    </citation>
    <scope>NUCLEOTIDE SEQUENCE [LARGE SCALE GENOMIC DNA]</scope>
    <source>
        <strain evidence="6">Gri0909</strain>
    </source>
</reference>
<evidence type="ECO:0000313" key="6">
    <source>
        <dbReference type="Proteomes" id="UP000287447"/>
    </source>
</evidence>
<dbReference type="OrthoDB" id="7817412at2"/>
<dbReference type="InterPro" id="IPR011990">
    <property type="entry name" value="TPR-like_helical_dom_sf"/>
</dbReference>
<dbReference type="EMBL" id="SADE01000003">
    <property type="protein sequence ID" value="RVU35197.1"/>
    <property type="molecule type" value="Genomic_DNA"/>
</dbReference>
<dbReference type="PANTHER" id="PTHR45586:SF1">
    <property type="entry name" value="LIPOPOLYSACCHARIDE ASSEMBLY PROTEIN B"/>
    <property type="match status" value="1"/>
</dbReference>
<evidence type="ECO:0000256" key="1">
    <source>
        <dbReference type="ARBA" id="ARBA00022737"/>
    </source>
</evidence>
<keyword evidence="4" id="KW-0732">Signal</keyword>
<evidence type="ECO:0000256" key="3">
    <source>
        <dbReference type="PROSITE-ProRule" id="PRU00339"/>
    </source>
</evidence>
<dbReference type="InterPro" id="IPR051012">
    <property type="entry name" value="CellSynth/LPSAsmb/PSIAsmb"/>
</dbReference>
<dbReference type="Proteomes" id="UP000287447">
    <property type="component" value="Unassembled WGS sequence"/>
</dbReference>
<dbReference type="SUPFAM" id="SSF48452">
    <property type="entry name" value="TPR-like"/>
    <property type="match status" value="1"/>
</dbReference>
<dbReference type="AlphaFoldDB" id="A0A3S2VP49"/>
<feature type="signal peptide" evidence="4">
    <location>
        <begin position="1"/>
        <end position="20"/>
    </location>
</feature>
<proteinExistence type="predicted"/>
<dbReference type="Pfam" id="PF13432">
    <property type="entry name" value="TPR_16"/>
    <property type="match status" value="1"/>
</dbReference>
<protein>
    <submittedName>
        <fullName evidence="5">Tetratricopeptide repeat protein</fullName>
    </submittedName>
</protein>
<dbReference type="InterPro" id="IPR019734">
    <property type="entry name" value="TPR_rpt"/>
</dbReference>
<sequence length="283" mass="30143">MRTRLGRRLRWHLKVGTVMACLALPGCMLTGEQAKLAGSAPSTATFEAVMNAGEEKMQEGDFAAAASLFRNAHSVNLEAPEPLTKLGMALSLGGAPEEATEAFRAALNRAPKDVEARRGLANALLSIGEPALAIPHYLAAVEAAPTDYRAYLGLGAAYDMTGDHLAAQSTYRAGLAQGGDSLDLQHNLGLSEFLAGSEEAGIARLRTVVGSTGASPQHRQTLVMVLALAGQEDEAREIASFDMDPASVERNLEYFRTIRGLQDPKRRLDSIRAFMANGRPPQS</sequence>
<keyword evidence="2 3" id="KW-0802">TPR repeat</keyword>
<evidence type="ECO:0000256" key="4">
    <source>
        <dbReference type="SAM" id="SignalP"/>
    </source>
</evidence>
<dbReference type="PANTHER" id="PTHR45586">
    <property type="entry name" value="TPR REPEAT-CONTAINING PROTEIN PA4667"/>
    <property type="match status" value="1"/>
</dbReference>
<comment type="caution">
    <text evidence="5">The sequence shown here is derived from an EMBL/GenBank/DDBJ whole genome shotgun (WGS) entry which is preliminary data.</text>
</comment>
<organism evidence="5 6">
    <name type="scientific">Hwanghaeella grinnelliae</name>
    <dbReference type="NCBI Taxonomy" id="2500179"/>
    <lineage>
        <taxon>Bacteria</taxon>
        <taxon>Pseudomonadati</taxon>
        <taxon>Pseudomonadota</taxon>
        <taxon>Alphaproteobacteria</taxon>
        <taxon>Rhodospirillales</taxon>
        <taxon>Rhodospirillaceae</taxon>
        <taxon>Hwanghaeella</taxon>
    </lineage>
</organism>
<feature type="repeat" description="TPR" evidence="3">
    <location>
        <begin position="80"/>
        <end position="113"/>
    </location>
</feature>
<gene>
    <name evidence="5" type="ORF">EOI86_20500</name>
</gene>
<dbReference type="RefSeq" id="WP_127767518.1">
    <property type="nucleotide sequence ID" value="NZ_SADE01000003.1"/>
</dbReference>
<name>A0A3S2VP49_9PROT</name>
<dbReference type="Gene3D" id="1.25.40.10">
    <property type="entry name" value="Tetratricopeptide repeat domain"/>
    <property type="match status" value="1"/>
</dbReference>